<dbReference type="PhylomeDB" id="A7T0S9"/>
<evidence type="ECO:0000259" key="6">
    <source>
        <dbReference type="Pfam" id="PF00685"/>
    </source>
</evidence>
<evidence type="ECO:0000256" key="1">
    <source>
        <dbReference type="ARBA" id="ARBA00022679"/>
    </source>
</evidence>
<keyword evidence="8" id="KW-1185">Reference proteome</keyword>
<evidence type="ECO:0000256" key="2">
    <source>
        <dbReference type="ARBA" id="ARBA00023180"/>
    </source>
</evidence>
<feature type="binding site" evidence="4">
    <location>
        <begin position="236"/>
        <end position="240"/>
    </location>
    <ligand>
        <name>3'-phosphoadenylyl sulfate</name>
        <dbReference type="ChEBI" id="CHEBI:58339"/>
    </ligand>
</feature>
<dbReference type="GO" id="GO:0008467">
    <property type="term" value="F:[heparan sulfate]-glucosamine 3-sulfotransferase activity"/>
    <property type="evidence" value="ECO:0000318"/>
    <property type="project" value="GO_Central"/>
</dbReference>
<dbReference type="PANTHER" id="PTHR10605:SF72">
    <property type="entry name" value="HEPARAN SULFATE 3-O SULFOTRANSFERASE-B, ISOFORM A"/>
    <property type="match status" value="1"/>
</dbReference>
<reference evidence="7 8" key="1">
    <citation type="journal article" date="2007" name="Science">
        <title>Sea anemone genome reveals ancestral eumetazoan gene repertoire and genomic organization.</title>
        <authorList>
            <person name="Putnam N.H."/>
            <person name="Srivastava M."/>
            <person name="Hellsten U."/>
            <person name="Dirks B."/>
            <person name="Chapman J."/>
            <person name="Salamov A."/>
            <person name="Terry A."/>
            <person name="Shapiro H."/>
            <person name="Lindquist E."/>
            <person name="Kapitonov V.V."/>
            <person name="Jurka J."/>
            <person name="Genikhovich G."/>
            <person name="Grigoriev I.V."/>
            <person name="Lucas S.M."/>
            <person name="Steele R.E."/>
            <person name="Finnerty J.R."/>
            <person name="Technau U."/>
            <person name="Martindale M.Q."/>
            <person name="Rokhsar D.S."/>
        </authorList>
    </citation>
    <scope>NUCLEOTIDE SEQUENCE [LARGE SCALE GENOMIC DNA]</scope>
    <source>
        <strain evidence="8">CH2 X CH6</strain>
    </source>
</reference>
<dbReference type="Proteomes" id="UP000001593">
    <property type="component" value="Unassembled WGS sequence"/>
</dbReference>
<evidence type="ECO:0000256" key="5">
    <source>
        <dbReference type="PIRSR" id="PIRSR637359-3"/>
    </source>
</evidence>
<proteinExistence type="predicted"/>
<keyword evidence="1" id="KW-0808">Transferase</keyword>
<feature type="binding site" evidence="4">
    <location>
        <position position="110"/>
    </location>
    <ligand>
        <name>3'-phosphoadenylyl sulfate</name>
        <dbReference type="ChEBI" id="CHEBI:58339"/>
    </ligand>
</feature>
<dbReference type="InParanoid" id="A7T0S9"/>
<dbReference type="OMA" id="THAFIDP"/>
<dbReference type="Pfam" id="PF00685">
    <property type="entry name" value="Sulfotransfer_1"/>
    <property type="match status" value="1"/>
</dbReference>
<dbReference type="AlphaFoldDB" id="A7T0S9"/>
<dbReference type="Gene3D" id="3.40.50.300">
    <property type="entry name" value="P-loop containing nucleotide triphosphate hydrolases"/>
    <property type="match status" value="1"/>
</dbReference>
<accession>A7T0S9</accession>
<feature type="binding site" evidence="4">
    <location>
        <begin position="25"/>
        <end position="29"/>
    </location>
    <ligand>
        <name>3'-phosphoadenylyl sulfate</name>
        <dbReference type="ChEBI" id="CHEBI:58339"/>
    </ligand>
</feature>
<evidence type="ECO:0000313" key="8">
    <source>
        <dbReference type="Proteomes" id="UP000001593"/>
    </source>
</evidence>
<dbReference type="PANTHER" id="PTHR10605">
    <property type="entry name" value="HEPARAN SULFATE SULFOTRANSFERASE"/>
    <property type="match status" value="1"/>
</dbReference>
<dbReference type="InterPro" id="IPR037359">
    <property type="entry name" value="NST/OST"/>
</dbReference>
<keyword evidence="2" id="KW-0325">Glycoprotein</keyword>
<evidence type="ECO:0000256" key="4">
    <source>
        <dbReference type="PIRSR" id="PIRSR637359-2"/>
    </source>
</evidence>
<feature type="domain" description="Sulfotransferase" evidence="6">
    <location>
        <begin position="21"/>
        <end position="256"/>
    </location>
</feature>
<feature type="disulfide bond" evidence="5">
    <location>
        <begin position="216"/>
        <end position="231"/>
    </location>
</feature>
<dbReference type="SUPFAM" id="SSF52540">
    <property type="entry name" value="P-loop containing nucleoside triphosphate hydrolases"/>
    <property type="match status" value="1"/>
</dbReference>
<organism evidence="7 8">
    <name type="scientific">Nematostella vectensis</name>
    <name type="common">Starlet sea anemone</name>
    <dbReference type="NCBI Taxonomy" id="45351"/>
    <lineage>
        <taxon>Eukaryota</taxon>
        <taxon>Metazoa</taxon>
        <taxon>Cnidaria</taxon>
        <taxon>Anthozoa</taxon>
        <taxon>Hexacorallia</taxon>
        <taxon>Actiniaria</taxon>
        <taxon>Edwardsiidae</taxon>
        <taxon>Nematostella</taxon>
    </lineage>
</organism>
<dbReference type="EMBL" id="DS470049">
    <property type="protein sequence ID" value="EDO30437.1"/>
    <property type="molecule type" value="Genomic_DNA"/>
</dbReference>
<keyword evidence="5" id="KW-1015">Disulfide bond</keyword>
<dbReference type="InterPro" id="IPR000863">
    <property type="entry name" value="Sulfotransferase_dom"/>
</dbReference>
<evidence type="ECO:0000256" key="3">
    <source>
        <dbReference type="PIRSR" id="PIRSR637359-1"/>
    </source>
</evidence>
<name>A7T0S9_NEMVE</name>
<dbReference type="InterPro" id="IPR027417">
    <property type="entry name" value="P-loop_NTPase"/>
</dbReference>
<dbReference type="HOGENOM" id="CLU_017703_0_0_1"/>
<protein>
    <recommendedName>
        <fullName evidence="6">Sulfotransferase domain-containing protein</fullName>
    </recommendedName>
</protein>
<gene>
    <name evidence="7" type="ORF">NEMVEDRAFT_v1g231277</name>
</gene>
<dbReference type="STRING" id="45351.A7T0S9"/>
<sequence length="274" mass="31654">MKKVAILPKLRQQILPNAIEIGARKGGTRALLKALTLNPNIFVSAKEIHFFDKEVNYRKGLEWYRRRMPAVPKAADTIVMEKTPAYFVTEKVPARVHEMSPDVKLILVVRDPVKRAVSDYAQLKSKSPKMKPFESYVVNGYGNVNDKENFIRIGRYCEHLDRWLKYFPLSQIHVVSGEKLVKNPAAELHEVEKFLGVKPVISEKDFIFNKTKGFPCFRDVRVSNGNATYNCLGKTKGRPHPNVQKEVLDKLYAYYRNYNARFYKMVGKDFGWPK</sequence>
<feature type="binding site" evidence="4">
    <location>
        <position position="118"/>
    </location>
    <ligand>
        <name>3'-phosphoadenylyl sulfate</name>
        <dbReference type="ChEBI" id="CHEBI:58339"/>
    </ligand>
</feature>
<dbReference type="eggNOG" id="KOG3704">
    <property type="taxonomic scope" value="Eukaryota"/>
</dbReference>
<evidence type="ECO:0000313" key="7">
    <source>
        <dbReference type="EMBL" id="EDO30437.1"/>
    </source>
</evidence>
<feature type="active site" description="For sulfotransferase activity" evidence="3">
    <location>
        <position position="25"/>
    </location>
</feature>